<name>A0A1Y5MUZ4_9BACT</name>
<dbReference type="Proteomes" id="UP000195967">
    <property type="component" value="Unassembled WGS sequence"/>
</dbReference>
<dbReference type="Pfam" id="PF17289">
    <property type="entry name" value="Terminase_6C"/>
    <property type="match status" value="1"/>
</dbReference>
<evidence type="ECO:0008006" key="6">
    <source>
        <dbReference type="Google" id="ProtNLM"/>
    </source>
</evidence>
<dbReference type="InterPro" id="IPR035421">
    <property type="entry name" value="Terminase_6C"/>
</dbReference>
<evidence type="ECO:0000313" key="4">
    <source>
        <dbReference type="EMBL" id="OUT11083.1"/>
    </source>
</evidence>
<dbReference type="Gene3D" id="3.40.50.300">
    <property type="entry name" value="P-loop containing nucleotide triphosphate hydrolases"/>
    <property type="match status" value="1"/>
</dbReference>
<proteinExistence type="predicted"/>
<dbReference type="SUPFAM" id="SSF46689">
    <property type="entry name" value="Homeodomain-like"/>
    <property type="match status" value="1"/>
</dbReference>
<evidence type="ECO:0000313" key="5">
    <source>
        <dbReference type="Proteomes" id="UP000195967"/>
    </source>
</evidence>
<feature type="domain" description="Transposase Synechocystis PCC 6803" evidence="2">
    <location>
        <begin position="1"/>
        <end position="102"/>
    </location>
</feature>
<evidence type="ECO:0000256" key="1">
    <source>
        <dbReference type="ARBA" id="ARBA00022612"/>
    </source>
</evidence>
<dbReference type="InterPro" id="IPR009057">
    <property type="entry name" value="Homeodomain-like_sf"/>
</dbReference>
<comment type="caution">
    <text evidence="4">The sequence shown here is derived from an EMBL/GenBank/DDBJ whole genome shotgun (WGS) entry which is preliminary data.</text>
</comment>
<dbReference type="InterPro" id="IPR002622">
    <property type="entry name" value="Transposase_14"/>
</dbReference>
<dbReference type="Pfam" id="PF01710">
    <property type="entry name" value="HTH_Tnp_IS630"/>
    <property type="match status" value="1"/>
</dbReference>
<protein>
    <recommendedName>
        <fullName evidence="6">Terminase</fullName>
    </recommendedName>
</protein>
<dbReference type="EMBL" id="NDYO01000008">
    <property type="protein sequence ID" value="OUT11083.1"/>
    <property type="molecule type" value="Genomic_DNA"/>
</dbReference>
<dbReference type="Pfam" id="PF03237">
    <property type="entry name" value="Terminase_6N"/>
    <property type="match status" value="1"/>
</dbReference>
<gene>
    <name evidence="4" type="ORF">B9N62_07040</name>
</gene>
<dbReference type="Gene3D" id="3.30.420.240">
    <property type="match status" value="1"/>
</dbReference>
<dbReference type="InterPro" id="IPR027417">
    <property type="entry name" value="P-loop_NTPase"/>
</dbReference>
<accession>A0A1Y5MUZ4</accession>
<keyword evidence="1" id="KW-1188">Viral release from host cell</keyword>
<feature type="domain" description="Terminase large subunit gp17-like C-terminal" evidence="3">
    <location>
        <begin position="384"/>
        <end position="503"/>
    </location>
</feature>
<evidence type="ECO:0000259" key="3">
    <source>
        <dbReference type="Pfam" id="PF17289"/>
    </source>
</evidence>
<organism evidence="4 5">
    <name type="scientific">Campylobacter concisus</name>
    <dbReference type="NCBI Taxonomy" id="199"/>
    <lineage>
        <taxon>Bacteria</taxon>
        <taxon>Pseudomonadati</taxon>
        <taxon>Campylobacterota</taxon>
        <taxon>Epsilonproteobacteria</taxon>
        <taxon>Campylobacterales</taxon>
        <taxon>Campylobacteraceae</taxon>
        <taxon>Campylobacter</taxon>
    </lineage>
</organism>
<dbReference type="AlphaFoldDB" id="A0A1Y5MUZ4"/>
<dbReference type="RefSeq" id="WP_087584937.1">
    <property type="nucleotide sequence ID" value="NZ_CABMKR010000008.1"/>
</dbReference>
<sequence length="518" mass="58510">MAYSKQTKELVLNLISSGYSLSEISKEYKIDVSTLSRWKGKEDKQGRLTAQNLKAQIAELSKGKSSDSKAKQIAMLSASLSRLEGQKAKEAKVKNKKKPTTIMNADYESLKAKAMDEGGLYGYQKDFINDTSQFRIVLKSRQIGFSYASSLDALLGAVAGRNQLFLSASEEQARILMNYLDGWAEKFGILFAKNSEYEKSLDSGATIRVMAHNFRTVQGFTGDIWMDEFAWYPNQKRIWHAFVPSIGAVAGRLTILSTPFEENSLFHELFDNETKYYMFSRHRVDIYRAIEDGLNFDLETMRDLFDADTWASAYECQFIDDENALLSVELIKSCIKDYAPALPAKSVPQYAGFDVGRTKDRSAHIAVYDEGGIKKLSVLDVIAKASFEAQENLLIDFLRLNPLAMQKIDKTGIGMSVAEKVKRRFPSRVQGVYFTQSSKEAMALNLKKHFEDKSIIIPNDPALIADLHAIKRKAGAKSFTYDSDRNEHGHADRFWALALALSYFEKVRDKRGKAYIIR</sequence>
<reference evidence="4 5" key="1">
    <citation type="submission" date="2017-04" db="EMBL/GenBank/DDBJ databases">
        <title>Complete genome of Campylobacter concisus ATCC 33237T and draft genomes for an additional eight well characterized C. concisus strains.</title>
        <authorList>
            <person name="Cornelius A.J."/>
            <person name="Miller W.G."/>
            <person name="Lastovica A.J."/>
            <person name="On S.L."/>
            <person name="French N.P."/>
            <person name="Vandenberg O."/>
            <person name="Biggs P.J."/>
        </authorList>
    </citation>
    <scope>NUCLEOTIDE SEQUENCE [LARGE SCALE GENOMIC DNA]</scope>
    <source>
        <strain evidence="4 5">Lasto28.99</strain>
    </source>
</reference>
<evidence type="ECO:0000259" key="2">
    <source>
        <dbReference type="Pfam" id="PF01710"/>
    </source>
</evidence>